<sequence>MPLGLARHERRMQRGLVSAGNAFRLCLALKAEPASQKLSTLLHDWGRQATERSVGRVLATSELLLPELHSDGGLERLLLAAQKAGFGRLHFLLILRAPVEQLLSLYKHRAKRGTAGEIAEWCASGYRLPHELAGFRRQAEALGIDLTVRGYSREKGALERRFFVDWLGVPVPDVAVPARVNPSLTLSELALVRQMAAVRPELVEPLYEAMSAVDPGEKVQGQALSHYARAVATQVVAEHAAEWEEWNHLLPADERLPIPEAPADLPPRPDELGFSEVQMQALADFMARTATSGFVAETAWKSRIRPRLGRVKRAILRPD</sequence>
<protein>
    <submittedName>
        <fullName evidence="1">Uncharacterized protein</fullName>
    </submittedName>
</protein>
<reference evidence="1 2" key="1">
    <citation type="submission" date="2019-03" db="EMBL/GenBank/DDBJ databases">
        <title>Genomic Encyclopedia of Type Strains, Phase IV (KMG-IV): sequencing the most valuable type-strain genomes for metagenomic binning, comparative biology and taxonomic classification.</title>
        <authorList>
            <person name="Goeker M."/>
        </authorList>
    </citation>
    <scope>NUCLEOTIDE SEQUENCE [LARGE SCALE GENOMIC DNA]</scope>
    <source>
        <strain evidence="1 2">DSM 2781</strain>
    </source>
</reference>
<dbReference type="Proteomes" id="UP000295733">
    <property type="component" value="Unassembled WGS sequence"/>
</dbReference>
<dbReference type="AlphaFoldDB" id="A0A4R2NHK9"/>
<keyword evidence="2" id="KW-1185">Reference proteome</keyword>
<accession>A0A4R2NHK9</accession>
<evidence type="ECO:0000313" key="1">
    <source>
        <dbReference type="EMBL" id="TCP20748.1"/>
    </source>
</evidence>
<evidence type="ECO:0000313" key="2">
    <source>
        <dbReference type="Proteomes" id="UP000295733"/>
    </source>
</evidence>
<dbReference type="EMBL" id="SLXL01000017">
    <property type="protein sequence ID" value="TCP20748.1"/>
    <property type="molecule type" value="Genomic_DNA"/>
</dbReference>
<organism evidence="1 2">
    <name type="scientific">Rhodovulum adriaticum</name>
    <name type="common">Rhodopseudomonas adriatica</name>
    <dbReference type="NCBI Taxonomy" id="35804"/>
    <lineage>
        <taxon>Bacteria</taxon>
        <taxon>Pseudomonadati</taxon>
        <taxon>Pseudomonadota</taxon>
        <taxon>Alphaproteobacteria</taxon>
        <taxon>Rhodobacterales</taxon>
        <taxon>Paracoccaceae</taxon>
        <taxon>Rhodovulum</taxon>
    </lineage>
</organism>
<name>A0A4R2NHK9_RHOAD</name>
<gene>
    <name evidence="1" type="ORF">EV656_11721</name>
</gene>
<proteinExistence type="predicted"/>
<comment type="caution">
    <text evidence="1">The sequence shown here is derived from an EMBL/GenBank/DDBJ whole genome shotgun (WGS) entry which is preliminary data.</text>
</comment>